<dbReference type="InterPro" id="IPR051101">
    <property type="entry name" value="ZC3H12/N4BP1_RNase_Reg"/>
</dbReference>
<evidence type="ECO:0000256" key="10">
    <source>
        <dbReference type="PROSITE-ProRule" id="PRU00723"/>
    </source>
</evidence>
<dbReference type="InterPro" id="IPR040546">
    <property type="entry name" value="Rege-1_UBA-like"/>
</dbReference>
<gene>
    <name evidence="13" type="ORF">ODALV1_LOCUS13125</name>
</gene>
<dbReference type="InterPro" id="IPR000571">
    <property type="entry name" value="Znf_CCCH"/>
</dbReference>
<keyword evidence="9" id="KW-0460">Magnesium</keyword>
<protein>
    <recommendedName>
        <fullName evidence="12">C3H1-type domain-containing protein</fullName>
    </recommendedName>
</protein>
<accession>A0ABP1QMT7</accession>
<keyword evidence="8 10" id="KW-0862">Zinc</keyword>
<keyword evidence="14" id="KW-1185">Reference proteome</keyword>
<evidence type="ECO:0000313" key="14">
    <source>
        <dbReference type="Proteomes" id="UP001642540"/>
    </source>
</evidence>
<keyword evidence="4 10" id="KW-0479">Metal-binding</keyword>
<evidence type="ECO:0000256" key="4">
    <source>
        <dbReference type="ARBA" id="ARBA00022723"/>
    </source>
</evidence>
<evidence type="ECO:0000256" key="3">
    <source>
        <dbReference type="ARBA" id="ARBA00022722"/>
    </source>
</evidence>
<dbReference type="PANTHER" id="PTHR12876:SF35">
    <property type="entry name" value="LD08718P-RELATED"/>
    <property type="match status" value="1"/>
</dbReference>
<dbReference type="InterPro" id="IPR021869">
    <property type="entry name" value="RNase_Zc3h12_NYN"/>
</dbReference>
<proteinExistence type="inferred from homology"/>
<dbReference type="Gene3D" id="3.40.50.11980">
    <property type="match status" value="1"/>
</dbReference>
<evidence type="ECO:0000256" key="1">
    <source>
        <dbReference type="ARBA" id="ARBA00001946"/>
    </source>
</evidence>
<evidence type="ECO:0000256" key="6">
    <source>
        <dbReference type="ARBA" id="ARBA00022771"/>
    </source>
</evidence>
<evidence type="ECO:0000256" key="11">
    <source>
        <dbReference type="SAM" id="MobiDB-lite"/>
    </source>
</evidence>
<feature type="domain" description="C3H1-type" evidence="12">
    <location>
        <begin position="401"/>
        <end position="426"/>
    </location>
</feature>
<evidence type="ECO:0000259" key="12">
    <source>
        <dbReference type="PROSITE" id="PS50103"/>
    </source>
</evidence>
<organism evidence="13 14">
    <name type="scientific">Orchesella dallaii</name>
    <dbReference type="NCBI Taxonomy" id="48710"/>
    <lineage>
        <taxon>Eukaryota</taxon>
        <taxon>Metazoa</taxon>
        <taxon>Ecdysozoa</taxon>
        <taxon>Arthropoda</taxon>
        <taxon>Hexapoda</taxon>
        <taxon>Collembola</taxon>
        <taxon>Entomobryomorpha</taxon>
        <taxon>Entomobryoidea</taxon>
        <taxon>Orchesellidae</taxon>
        <taxon>Orchesellinae</taxon>
        <taxon>Orchesella</taxon>
    </lineage>
</organism>
<feature type="compositionally biased region" description="Acidic residues" evidence="11">
    <location>
        <begin position="86"/>
        <end position="98"/>
    </location>
</feature>
<dbReference type="EMBL" id="CAXLJM020000040">
    <property type="protein sequence ID" value="CAL8108892.1"/>
    <property type="molecule type" value="Genomic_DNA"/>
</dbReference>
<dbReference type="Proteomes" id="UP001642540">
    <property type="component" value="Unassembled WGS sequence"/>
</dbReference>
<name>A0ABP1QMT7_9HEXA</name>
<comment type="caution">
    <text evidence="13">The sequence shown here is derived from an EMBL/GenBank/DDBJ whole genome shotgun (WGS) entry which is preliminary data.</text>
</comment>
<feature type="region of interest" description="Disordered" evidence="11">
    <location>
        <begin position="70"/>
        <end position="108"/>
    </location>
</feature>
<evidence type="ECO:0000256" key="2">
    <source>
        <dbReference type="ARBA" id="ARBA00010922"/>
    </source>
</evidence>
<dbReference type="Pfam" id="PF18039">
    <property type="entry name" value="UBA_6"/>
    <property type="match status" value="1"/>
</dbReference>
<sequence>MDLATSNQETSANSTSLDKQNSKLISSALHYHQNPFSHSHVLSSPTAECVPGIPEVGIGKLTASTSFSGSSTRSVGLFGSKQPLQDSEDSSYDSDCEVSDATTSHNDVSRTVSDTLGQEFEEYVTISPKGQQTAGLSNPGASSVENLGRFQFNTEDPYYKSRLEFAKKLGYTEMQVQIVFNKLGPNPSQNELLNELILLDDNSELNEIISTPEPTEGLSTGPAGAVTSTTSSQSSNNLRHIVIDGSNLAMSHGKNKIFSCRGIKLAVDYFKSRGHKQITVFVPSYRKESPKPDDPVSDQHVLTDLEKEGILVYTPSRLINNRRLICYDDRYILRLAVEEDGIVVSNDNYRDLTIESLDFKRVVEKKLLNFAFANDRFMPPDDPLGRNGPPLDQFLSKSVVTQLPPPCPYDRKCTYGQKCKYYHSTQARSVSETLRKQAAMKTQSVPIKLSSNQTPVSRTRSAIVPMESSKDLSMSTMGATNPHRKLQRQLSVNPCGDPRIRQTFQRGASLTSSHSLFPQQDSYSLSPFPGNPTLSEVWKPATTDWTIPGGTGGGAPLTQNNQDDWVKTQMTRHLSLPTTKTPKQQPLPPHLGTTSGGNVPVSVNPSRTTMYYHLAAIFPEHQVEHVMSLYPDCNDPGFICRQIVSIFK</sequence>
<comment type="similarity">
    <text evidence="2">Belongs to the ZC3H12 family.</text>
</comment>
<feature type="region of interest" description="Disordered" evidence="11">
    <location>
        <begin position="576"/>
        <end position="599"/>
    </location>
</feature>
<evidence type="ECO:0000256" key="7">
    <source>
        <dbReference type="ARBA" id="ARBA00022801"/>
    </source>
</evidence>
<feature type="region of interest" description="Disordered" evidence="11">
    <location>
        <begin position="211"/>
        <end position="232"/>
    </location>
</feature>
<feature type="zinc finger region" description="C3H1-type" evidence="10">
    <location>
        <begin position="401"/>
        <end position="426"/>
    </location>
</feature>
<evidence type="ECO:0000256" key="9">
    <source>
        <dbReference type="ARBA" id="ARBA00022842"/>
    </source>
</evidence>
<keyword evidence="6 10" id="KW-0863">Zinc-finger</keyword>
<dbReference type="PROSITE" id="PS50103">
    <property type="entry name" value="ZF_C3H1"/>
    <property type="match status" value="1"/>
</dbReference>
<evidence type="ECO:0000313" key="13">
    <source>
        <dbReference type="EMBL" id="CAL8108892.1"/>
    </source>
</evidence>
<evidence type="ECO:0000256" key="8">
    <source>
        <dbReference type="ARBA" id="ARBA00022833"/>
    </source>
</evidence>
<keyword evidence="3" id="KW-0540">Nuclease</keyword>
<evidence type="ECO:0000256" key="5">
    <source>
        <dbReference type="ARBA" id="ARBA00022759"/>
    </source>
</evidence>
<reference evidence="13 14" key="1">
    <citation type="submission" date="2024-08" db="EMBL/GenBank/DDBJ databases">
        <authorList>
            <person name="Cucini C."/>
            <person name="Frati F."/>
        </authorList>
    </citation>
    <scope>NUCLEOTIDE SEQUENCE [LARGE SCALE GENOMIC DNA]</scope>
</reference>
<keyword evidence="7" id="KW-0378">Hydrolase</keyword>
<keyword evidence="5" id="KW-0255">Endonuclease</keyword>
<dbReference type="Pfam" id="PF11977">
    <property type="entry name" value="RNase_Zc3h12a"/>
    <property type="match status" value="1"/>
</dbReference>
<comment type="cofactor">
    <cofactor evidence="1">
        <name>Mg(2+)</name>
        <dbReference type="ChEBI" id="CHEBI:18420"/>
    </cofactor>
</comment>
<dbReference type="PANTHER" id="PTHR12876">
    <property type="entry name" value="N4BP1-RELATED"/>
    <property type="match status" value="1"/>
</dbReference>